<dbReference type="AlphaFoldDB" id="A0A822YIM8"/>
<accession>A0A822YIM8</accession>
<reference evidence="1 2" key="1">
    <citation type="journal article" date="2020" name="Mol. Biol. Evol.">
        <title>Distinct Expression and Methylation Patterns for Genes with Different Fates following a Single Whole-Genome Duplication in Flowering Plants.</title>
        <authorList>
            <person name="Shi T."/>
            <person name="Rahmani R.S."/>
            <person name="Gugger P.F."/>
            <person name="Wang M."/>
            <person name="Li H."/>
            <person name="Zhang Y."/>
            <person name="Li Z."/>
            <person name="Wang Q."/>
            <person name="Van de Peer Y."/>
            <person name="Marchal K."/>
            <person name="Chen J."/>
        </authorList>
    </citation>
    <scope>NUCLEOTIDE SEQUENCE [LARGE SCALE GENOMIC DNA]</scope>
    <source>
        <tissue evidence="1">Leaf</tissue>
    </source>
</reference>
<comment type="caution">
    <text evidence="1">The sequence shown here is derived from an EMBL/GenBank/DDBJ whole genome shotgun (WGS) entry which is preliminary data.</text>
</comment>
<gene>
    <name evidence="1" type="ORF">HUJ06_004694</name>
</gene>
<evidence type="ECO:0000313" key="1">
    <source>
        <dbReference type="EMBL" id="DAD34054.1"/>
    </source>
</evidence>
<keyword evidence="2" id="KW-1185">Reference proteome</keyword>
<protein>
    <submittedName>
        <fullName evidence="1">Uncharacterized protein</fullName>
    </submittedName>
</protein>
<dbReference type="EMBL" id="DUZY01000004">
    <property type="protein sequence ID" value="DAD34054.1"/>
    <property type="molecule type" value="Genomic_DNA"/>
</dbReference>
<sequence length="96" mass="11074">MRAHIMWRVHLLPSTVATPPEEPLPRSHLIPSVIFPLPLSLHPRMAIESKIKKKTKRQESEETKLQFTMQPRLFSSSLLFLLIVKENTPPLSLLKT</sequence>
<organism evidence="1 2">
    <name type="scientific">Nelumbo nucifera</name>
    <name type="common">Sacred lotus</name>
    <dbReference type="NCBI Taxonomy" id="4432"/>
    <lineage>
        <taxon>Eukaryota</taxon>
        <taxon>Viridiplantae</taxon>
        <taxon>Streptophyta</taxon>
        <taxon>Embryophyta</taxon>
        <taxon>Tracheophyta</taxon>
        <taxon>Spermatophyta</taxon>
        <taxon>Magnoliopsida</taxon>
        <taxon>Proteales</taxon>
        <taxon>Nelumbonaceae</taxon>
        <taxon>Nelumbo</taxon>
    </lineage>
</organism>
<proteinExistence type="predicted"/>
<name>A0A822YIM8_NELNU</name>
<evidence type="ECO:0000313" key="2">
    <source>
        <dbReference type="Proteomes" id="UP000607653"/>
    </source>
</evidence>
<dbReference type="Proteomes" id="UP000607653">
    <property type="component" value="Unassembled WGS sequence"/>
</dbReference>